<organism evidence="2 3">
    <name type="scientific">Enterobacter agglomerans</name>
    <name type="common">Erwinia herbicola</name>
    <name type="synonym">Pantoea agglomerans</name>
    <dbReference type="NCBI Taxonomy" id="549"/>
    <lineage>
        <taxon>Bacteria</taxon>
        <taxon>Pseudomonadati</taxon>
        <taxon>Pseudomonadota</taxon>
        <taxon>Gammaproteobacteria</taxon>
        <taxon>Enterobacterales</taxon>
        <taxon>Erwiniaceae</taxon>
        <taxon>Pantoea</taxon>
        <taxon>Pantoea agglomerans group</taxon>
    </lineage>
</organism>
<dbReference type="NCBIfam" id="TIGR01509">
    <property type="entry name" value="HAD-SF-IA-v3"/>
    <property type="match status" value="1"/>
</dbReference>
<dbReference type="GO" id="GO:0016787">
    <property type="term" value="F:hydrolase activity"/>
    <property type="evidence" value="ECO:0007669"/>
    <property type="project" value="UniProtKB-KW"/>
</dbReference>
<keyword evidence="3" id="KW-1185">Reference proteome</keyword>
<name>A0A379AAP5_ENTAG</name>
<reference evidence="2 3" key="1">
    <citation type="submission" date="2018-06" db="EMBL/GenBank/DDBJ databases">
        <authorList>
            <consortium name="Pathogen Informatics"/>
            <person name="Doyle S."/>
        </authorList>
    </citation>
    <scope>NUCLEOTIDE SEQUENCE [LARGE SCALE GENOMIC DNA]</scope>
    <source>
        <strain evidence="2 3">NCTC9381</strain>
    </source>
</reference>
<evidence type="ECO:0000256" key="1">
    <source>
        <dbReference type="ARBA" id="ARBA00022723"/>
    </source>
</evidence>
<dbReference type="InterPro" id="IPR006439">
    <property type="entry name" value="HAD-SF_hydro_IA"/>
</dbReference>
<dbReference type="SFLD" id="SFLDG01129">
    <property type="entry name" value="C1.5:_HAD__Beta-PGM__Phosphata"/>
    <property type="match status" value="1"/>
</dbReference>
<dbReference type="SFLD" id="SFLDS00003">
    <property type="entry name" value="Haloacid_Dehalogenase"/>
    <property type="match status" value="1"/>
</dbReference>
<dbReference type="STRING" id="549.BEE12_06575"/>
<gene>
    <name evidence="2" type="primary">yihX</name>
    <name evidence="2" type="ORF">NCTC9381_00140</name>
</gene>
<dbReference type="Proteomes" id="UP000254640">
    <property type="component" value="Unassembled WGS sequence"/>
</dbReference>
<dbReference type="NCBIfam" id="NF006991">
    <property type="entry name" value="PRK09456.1"/>
    <property type="match status" value="1"/>
</dbReference>
<evidence type="ECO:0000313" key="2">
    <source>
        <dbReference type="EMBL" id="SUB14300.1"/>
    </source>
</evidence>
<dbReference type="PANTHER" id="PTHR43611:SF3">
    <property type="entry name" value="FLAVIN MONONUCLEOTIDE HYDROLASE 1, CHLOROPLATIC"/>
    <property type="match status" value="1"/>
</dbReference>
<dbReference type="SUPFAM" id="SSF56784">
    <property type="entry name" value="HAD-like"/>
    <property type="match status" value="1"/>
</dbReference>
<dbReference type="Gene3D" id="3.40.50.1000">
    <property type="entry name" value="HAD superfamily/HAD-like"/>
    <property type="match status" value="1"/>
</dbReference>
<dbReference type="EMBL" id="UGSO01000001">
    <property type="protein sequence ID" value="SUB14300.1"/>
    <property type="molecule type" value="Genomic_DNA"/>
</dbReference>
<dbReference type="CDD" id="cd02603">
    <property type="entry name" value="HAD_sEH-N_like"/>
    <property type="match status" value="1"/>
</dbReference>
<keyword evidence="1" id="KW-0479">Metal-binding</keyword>
<dbReference type="EC" id="3.1.3.-" evidence="2"/>
<keyword evidence="2" id="KW-0378">Hydrolase</keyword>
<dbReference type="Pfam" id="PF00702">
    <property type="entry name" value="Hydrolase"/>
    <property type="match status" value="1"/>
</dbReference>
<accession>A0A379AAP5</accession>
<dbReference type="AlphaFoldDB" id="A0A379AAP5"/>
<dbReference type="PANTHER" id="PTHR43611">
    <property type="entry name" value="ALPHA-D-GLUCOSE 1-PHOSPHATE PHOSPHATASE"/>
    <property type="match status" value="1"/>
</dbReference>
<dbReference type="GO" id="GO:0046872">
    <property type="term" value="F:metal ion binding"/>
    <property type="evidence" value="ECO:0007669"/>
    <property type="project" value="UniProtKB-KW"/>
</dbReference>
<protein>
    <submittedName>
        <fullName evidence="2">Phosphatase yihX</fullName>
        <ecNumber evidence="2">3.1.3.-</ecNumber>
    </submittedName>
</protein>
<dbReference type="InterPro" id="IPR023198">
    <property type="entry name" value="PGP-like_dom2"/>
</dbReference>
<dbReference type="PRINTS" id="PR00413">
    <property type="entry name" value="HADHALOGNASE"/>
</dbReference>
<evidence type="ECO:0000313" key="3">
    <source>
        <dbReference type="Proteomes" id="UP000254640"/>
    </source>
</evidence>
<dbReference type="InterPro" id="IPR036412">
    <property type="entry name" value="HAD-like_sf"/>
</dbReference>
<dbReference type="Gene3D" id="1.10.150.240">
    <property type="entry name" value="Putative phosphatase, domain 2"/>
    <property type="match status" value="1"/>
</dbReference>
<dbReference type="InterPro" id="IPR023214">
    <property type="entry name" value="HAD_sf"/>
</dbReference>
<proteinExistence type="predicted"/>
<sequence>MLYIFDLGNVIIDIDFNRVLGVWSDLSRVPLASLQSHFQMDEAFEQHERGEISDEDFALALCEKLEIALSYEQFAAGWQAVFVDVRPETLALMNRLRLEGHRVVILSNTNKLHCEFWPTQYPDVQQAADKLYLSQQLGMRKPEARIYQHVLDAEGVAADQAVFFDDNPQNIEAARALGIESVLVTDSKTVPNWFCRSTVIHDVT</sequence>